<keyword evidence="2" id="KW-1185">Reference proteome</keyword>
<proteinExistence type="predicted"/>
<dbReference type="Proteomes" id="UP000824540">
    <property type="component" value="Unassembled WGS sequence"/>
</dbReference>
<dbReference type="EMBL" id="JAFBMS010000024">
    <property type="protein sequence ID" value="KAG9343206.1"/>
    <property type="molecule type" value="Genomic_DNA"/>
</dbReference>
<accession>A0A8T2NUN0</accession>
<protein>
    <submittedName>
        <fullName evidence="1">Uncharacterized protein</fullName>
    </submittedName>
</protein>
<sequence length="141" mass="15244">MKWATSWPTGWVLKAALRNGFCPNTMNCTSGNERDTVQHLASALTRSLRTLKRYLRNRSQNLNTLSCSHCSVMLCSSPTSTSDVHGDAASWAHTLNVVAQVGAAVASAAEAQTTVKGVSGAAPIRKTLLLGIYQRIYEQVH</sequence>
<reference evidence="1" key="1">
    <citation type="thesis" date="2021" institute="BYU ScholarsArchive" country="Provo, UT, USA">
        <title>Applications of and Algorithms for Genome Assembly and Genomic Analyses with an Emphasis on Marine Teleosts.</title>
        <authorList>
            <person name="Pickett B.D."/>
        </authorList>
    </citation>
    <scope>NUCLEOTIDE SEQUENCE</scope>
    <source>
        <strain evidence="1">HI-2016</strain>
    </source>
</reference>
<dbReference type="AlphaFoldDB" id="A0A8T2NUN0"/>
<gene>
    <name evidence="1" type="ORF">JZ751_014185</name>
</gene>
<comment type="caution">
    <text evidence="1">The sequence shown here is derived from an EMBL/GenBank/DDBJ whole genome shotgun (WGS) entry which is preliminary data.</text>
</comment>
<evidence type="ECO:0000313" key="2">
    <source>
        <dbReference type="Proteomes" id="UP000824540"/>
    </source>
</evidence>
<organism evidence="1 2">
    <name type="scientific">Albula glossodonta</name>
    <name type="common">roundjaw bonefish</name>
    <dbReference type="NCBI Taxonomy" id="121402"/>
    <lineage>
        <taxon>Eukaryota</taxon>
        <taxon>Metazoa</taxon>
        <taxon>Chordata</taxon>
        <taxon>Craniata</taxon>
        <taxon>Vertebrata</taxon>
        <taxon>Euteleostomi</taxon>
        <taxon>Actinopterygii</taxon>
        <taxon>Neopterygii</taxon>
        <taxon>Teleostei</taxon>
        <taxon>Albuliformes</taxon>
        <taxon>Albulidae</taxon>
        <taxon>Albula</taxon>
    </lineage>
</organism>
<name>A0A8T2NUN0_9TELE</name>
<evidence type="ECO:0000313" key="1">
    <source>
        <dbReference type="EMBL" id="KAG9343206.1"/>
    </source>
</evidence>